<dbReference type="EMBL" id="VRLW01000001">
    <property type="protein sequence ID" value="KAA1262016.1"/>
    <property type="molecule type" value="Genomic_DNA"/>
</dbReference>
<protein>
    <submittedName>
        <fullName evidence="1">Uncharacterized protein</fullName>
    </submittedName>
</protein>
<dbReference type="GO" id="GO:0000309">
    <property type="term" value="F:nicotinamide-nucleotide adenylyltransferase activity"/>
    <property type="evidence" value="ECO:0007669"/>
    <property type="project" value="TreeGrafter"/>
</dbReference>
<evidence type="ECO:0000313" key="1">
    <source>
        <dbReference type="EMBL" id="KAA1262016.1"/>
    </source>
</evidence>
<dbReference type="RefSeq" id="WP_068261129.1">
    <property type="nucleotide sequence ID" value="NZ_LWSK01000022.1"/>
</dbReference>
<dbReference type="GO" id="GO:0016887">
    <property type="term" value="F:ATP hydrolysis activity"/>
    <property type="evidence" value="ECO:0007669"/>
    <property type="project" value="TreeGrafter"/>
</dbReference>
<reference evidence="1 2" key="1">
    <citation type="submission" date="2019-08" db="EMBL/GenBank/DDBJ databases">
        <title>Deep-cultivation of Planctomycetes and their phenomic and genomic characterization uncovers novel biology.</title>
        <authorList>
            <person name="Wiegand S."/>
            <person name="Jogler M."/>
            <person name="Boedeker C."/>
            <person name="Pinto D."/>
            <person name="Vollmers J."/>
            <person name="Rivas-Marin E."/>
            <person name="Kohn T."/>
            <person name="Peeters S.H."/>
            <person name="Heuer A."/>
            <person name="Rast P."/>
            <person name="Oberbeckmann S."/>
            <person name="Bunk B."/>
            <person name="Jeske O."/>
            <person name="Meyerdierks A."/>
            <person name="Storesund J.E."/>
            <person name="Kallscheuer N."/>
            <person name="Luecker S."/>
            <person name="Lage O.M."/>
            <person name="Pohl T."/>
            <person name="Merkel B.J."/>
            <person name="Hornburger P."/>
            <person name="Mueller R.-W."/>
            <person name="Bruemmer F."/>
            <person name="Labrenz M."/>
            <person name="Spormann A.M."/>
            <person name="Op Den Camp H."/>
            <person name="Overmann J."/>
            <person name="Amann R."/>
            <person name="Jetten M.S.M."/>
            <person name="Mascher T."/>
            <person name="Medema M.H."/>
            <person name="Devos D.P."/>
            <person name="Kaster A.-K."/>
            <person name="Ovreas L."/>
            <person name="Rohde M."/>
            <person name="Galperin M.Y."/>
            <person name="Jogler C."/>
        </authorList>
    </citation>
    <scope>NUCLEOTIDE SEQUENCE [LARGE SCALE GENOMIC DNA]</scope>
    <source>
        <strain evidence="1 2">LF1</strain>
    </source>
</reference>
<proteinExistence type="predicted"/>
<comment type="caution">
    <text evidence="1">The sequence shown here is derived from an EMBL/GenBank/DDBJ whole genome shotgun (WGS) entry which is preliminary data.</text>
</comment>
<dbReference type="GO" id="GO:0005737">
    <property type="term" value="C:cytoplasm"/>
    <property type="evidence" value="ECO:0007669"/>
    <property type="project" value="TreeGrafter"/>
</dbReference>
<dbReference type="AlphaFoldDB" id="A0A5B1CN87"/>
<dbReference type="Proteomes" id="UP000322699">
    <property type="component" value="Unassembled WGS sequence"/>
</dbReference>
<name>A0A5B1CN87_9BACT</name>
<accession>A0A5B1CN87</accession>
<gene>
    <name evidence="1" type="ORF">LF1_45770</name>
</gene>
<dbReference type="Gene3D" id="3.90.950.20">
    <property type="entry name" value="CinA-like"/>
    <property type="match status" value="1"/>
</dbReference>
<dbReference type="PANTHER" id="PTHR31285:SF0">
    <property type="entry name" value="NICOTINAMIDE MONONUCLEOTIDE ADENYLYLTRANSFERASE"/>
    <property type="match status" value="1"/>
</dbReference>
<sequence length="151" mass="16372">MSKTLQIALVISGGGTGVIGTCLRRPGASQKFVEAVVPYSRRSMTDYLGQEPLGPSASIETAQQMAQRAFKRAAKLSDWPDSDPVGVAMTCALPTVPPRNQVHQIHVAIHGSDVMKQWTRILGSEIATRDEAEFAAEQMMLEALAFLGVRY</sequence>
<dbReference type="InterPro" id="IPR036653">
    <property type="entry name" value="CinA-like_C"/>
</dbReference>
<organism evidence="1 2">
    <name type="scientific">Rubripirellula obstinata</name>
    <dbReference type="NCBI Taxonomy" id="406547"/>
    <lineage>
        <taxon>Bacteria</taxon>
        <taxon>Pseudomonadati</taxon>
        <taxon>Planctomycetota</taxon>
        <taxon>Planctomycetia</taxon>
        <taxon>Pirellulales</taxon>
        <taxon>Pirellulaceae</taxon>
        <taxon>Rubripirellula</taxon>
    </lineage>
</organism>
<keyword evidence="2" id="KW-1185">Reference proteome</keyword>
<evidence type="ECO:0000313" key="2">
    <source>
        <dbReference type="Proteomes" id="UP000322699"/>
    </source>
</evidence>
<dbReference type="PANTHER" id="PTHR31285">
    <property type="entry name" value="NICOTINAMIDE MONONUCLEOTIDE ADENYLYLTRANSFERASE"/>
    <property type="match status" value="1"/>
</dbReference>
<dbReference type="SUPFAM" id="SSF142433">
    <property type="entry name" value="CinA-like"/>
    <property type="match status" value="1"/>
</dbReference>